<accession>A0ABY8J5I3</accession>
<proteinExistence type="predicted"/>
<evidence type="ECO:0000313" key="2">
    <source>
        <dbReference type="Proteomes" id="UP001221597"/>
    </source>
</evidence>
<dbReference type="RefSeq" id="WP_283078165.1">
    <property type="nucleotide sequence ID" value="NZ_CP121671.1"/>
</dbReference>
<evidence type="ECO:0000313" key="1">
    <source>
        <dbReference type="EMBL" id="WFT76211.1"/>
    </source>
</evidence>
<organism evidence="1 2">
    <name type="scientific">Halobacillus naozhouensis</name>
    <dbReference type="NCBI Taxonomy" id="554880"/>
    <lineage>
        <taxon>Bacteria</taxon>
        <taxon>Bacillati</taxon>
        <taxon>Bacillota</taxon>
        <taxon>Bacilli</taxon>
        <taxon>Bacillales</taxon>
        <taxon>Bacillaceae</taxon>
        <taxon>Halobacillus</taxon>
    </lineage>
</organism>
<sequence>MNNLNNYLPQDVGQAARETKCFWDLSEQVQKAFTQGDIDTAVTRTVDLLNTLNNLKYLRTRKAEQEEKEYTKRMAHYHKVGKLAIELEQRGITSAVVRWEDAEH</sequence>
<protein>
    <submittedName>
        <fullName evidence="1">Uncharacterized protein</fullName>
    </submittedName>
</protein>
<name>A0ABY8J5I3_9BACI</name>
<reference evidence="1 2" key="1">
    <citation type="submission" date="2023-04" db="EMBL/GenBank/DDBJ databases">
        <title>Genome sequence of Halobacillus naozhouensis KACC 21980.</title>
        <authorList>
            <person name="Kim S."/>
            <person name="Heo J."/>
            <person name="Kwon S.-W."/>
        </authorList>
    </citation>
    <scope>NUCLEOTIDE SEQUENCE [LARGE SCALE GENOMIC DNA]</scope>
    <source>
        <strain evidence="1 2">KCTC 13234</strain>
    </source>
</reference>
<gene>
    <name evidence="1" type="ORF">P9989_07565</name>
</gene>
<dbReference type="EMBL" id="CP121671">
    <property type="protein sequence ID" value="WFT76211.1"/>
    <property type="molecule type" value="Genomic_DNA"/>
</dbReference>
<dbReference type="Proteomes" id="UP001221597">
    <property type="component" value="Chromosome"/>
</dbReference>
<keyword evidence="2" id="KW-1185">Reference proteome</keyword>